<evidence type="ECO:0000313" key="2">
    <source>
        <dbReference type="EMBL" id="OEG09766.1"/>
    </source>
</evidence>
<proteinExistence type="predicted"/>
<feature type="compositionally biased region" description="Basic and acidic residues" evidence="1">
    <location>
        <begin position="18"/>
        <end position="35"/>
    </location>
</feature>
<dbReference type="RefSeq" id="WP_069664519.1">
    <property type="nucleotide sequence ID" value="NZ_JBHUJJ010000001.1"/>
</dbReference>
<sequence length="108" mass="13441">MSPDERKKKQRQLTEQYEQDKRALQQTQKKMEEDVDRFKKETEKLMDKVLYLTKNDSWDKRVFYRQMEESQATIQSEARRFTQKVEEKQNELKRTYLRTVEKIEKEEE</sequence>
<protein>
    <submittedName>
        <fullName evidence="2">Uncharacterized protein</fullName>
    </submittedName>
</protein>
<dbReference type="EMBL" id="MIJY01000044">
    <property type="protein sequence ID" value="OEG09766.1"/>
    <property type="molecule type" value="Genomic_DNA"/>
</dbReference>
<accession>A0A1E5GAM1</accession>
<comment type="caution">
    <text evidence="2">The sequence shown here is derived from an EMBL/GenBank/DDBJ whole genome shotgun (WGS) entry which is preliminary data.</text>
</comment>
<reference evidence="3" key="1">
    <citation type="submission" date="2016-09" db="EMBL/GenBank/DDBJ databases">
        <authorList>
            <person name="Gulvik C.A."/>
        </authorList>
    </citation>
    <scope>NUCLEOTIDE SEQUENCE [LARGE SCALE GENOMIC DNA]</scope>
    <source>
        <strain evidence="3">LMG 8895</strain>
    </source>
</reference>
<organism evidence="2 3">
    <name type="scientific">Enterococcus termitis</name>
    <dbReference type="NCBI Taxonomy" id="332950"/>
    <lineage>
        <taxon>Bacteria</taxon>
        <taxon>Bacillati</taxon>
        <taxon>Bacillota</taxon>
        <taxon>Bacilli</taxon>
        <taxon>Lactobacillales</taxon>
        <taxon>Enterococcaceae</taxon>
        <taxon>Enterococcus</taxon>
    </lineage>
</organism>
<name>A0A1E5GAM1_9ENTE</name>
<evidence type="ECO:0000256" key="1">
    <source>
        <dbReference type="SAM" id="MobiDB-lite"/>
    </source>
</evidence>
<dbReference type="Proteomes" id="UP000095094">
    <property type="component" value="Unassembled WGS sequence"/>
</dbReference>
<gene>
    <name evidence="2" type="ORF">BCR25_09660</name>
</gene>
<dbReference type="AlphaFoldDB" id="A0A1E5GAM1"/>
<evidence type="ECO:0000313" key="3">
    <source>
        <dbReference type="Proteomes" id="UP000095094"/>
    </source>
</evidence>
<feature type="region of interest" description="Disordered" evidence="1">
    <location>
        <begin position="1"/>
        <end position="35"/>
    </location>
</feature>
<dbReference type="OrthoDB" id="2195243at2"/>
<keyword evidence="3" id="KW-1185">Reference proteome</keyword>